<dbReference type="Proteomes" id="UP000323454">
    <property type="component" value="Unassembled WGS sequence"/>
</dbReference>
<keyword evidence="2" id="KW-1185">Reference proteome</keyword>
<dbReference type="Pfam" id="PF06013">
    <property type="entry name" value="WXG100"/>
    <property type="match status" value="1"/>
</dbReference>
<accession>A0A5B2WKI1</accession>
<dbReference type="SUPFAM" id="SSF140453">
    <property type="entry name" value="EsxAB dimer-like"/>
    <property type="match status" value="1"/>
</dbReference>
<reference evidence="1 2" key="2">
    <citation type="submission" date="2019-09" db="EMBL/GenBank/DDBJ databases">
        <authorList>
            <person name="Jin C."/>
        </authorList>
    </citation>
    <scope>NUCLEOTIDE SEQUENCE [LARGE SCALE GENOMIC DNA]</scope>
    <source>
        <strain evidence="1 2">AN110305</strain>
    </source>
</reference>
<dbReference type="InterPro" id="IPR010310">
    <property type="entry name" value="T7SS_ESAT-6-like"/>
</dbReference>
<dbReference type="AlphaFoldDB" id="A0A5B2WKI1"/>
<sequence length="118" mass="12584">MGDMFNANPAKLEGCGKQFGDFSTRVTEIQAKASAAVVPAVSWGLIGQPIAWTAYQSMMDDFSQFMEEMAQGVSHVGNHLKGCADTYRQTDATVQQSAKQLHKDLDAAGDSIPTVGGN</sequence>
<dbReference type="RefSeq" id="WP_149854741.1">
    <property type="nucleotide sequence ID" value="NZ_VUOB01000085.1"/>
</dbReference>
<comment type="caution">
    <text evidence="1">The sequence shown here is derived from an EMBL/GenBank/DDBJ whole genome shotgun (WGS) entry which is preliminary data.</text>
</comment>
<dbReference type="InterPro" id="IPR036689">
    <property type="entry name" value="ESAT-6-like_sf"/>
</dbReference>
<dbReference type="EMBL" id="VUOB01000085">
    <property type="protein sequence ID" value="KAA2251202.1"/>
    <property type="molecule type" value="Genomic_DNA"/>
</dbReference>
<organism evidence="1 2">
    <name type="scientific">Solihabitans fulvus</name>
    <dbReference type="NCBI Taxonomy" id="1892852"/>
    <lineage>
        <taxon>Bacteria</taxon>
        <taxon>Bacillati</taxon>
        <taxon>Actinomycetota</taxon>
        <taxon>Actinomycetes</taxon>
        <taxon>Pseudonocardiales</taxon>
        <taxon>Pseudonocardiaceae</taxon>
        <taxon>Solihabitans</taxon>
    </lineage>
</organism>
<name>A0A5B2WKI1_9PSEU</name>
<dbReference type="Gene3D" id="1.10.287.1060">
    <property type="entry name" value="ESAT-6-like"/>
    <property type="match status" value="1"/>
</dbReference>
<evidence type="ECO:0008006" key="3">
    <source>
        <dbReference type="Google" id="ProtNLM"/>
    </source>
</evidence>
<evidence type="ECO:0000313" key="1">
    <source>
        <dbReference type="EMBL" id="KAA2251202.1"/>
    </source>
</evidence>
<gene>
    <name evidence="1" type="ORF">F0L68_37910</name>
</gene>
<evidence type="ECO:0000313" key="2">
    <source>
        <dbReference type="Proteomes" id="UP000323454"/>
    </source>
</evidence>
<proteinExistence type="predicted"/>
<protein>
    <recommendedName>
        <fullName evidence="3">Excreted virulence factor EspC, type VII ESX diderm</fullName>
    </recommendedName>
</protein>
<reference evidence="1 2" key="1">
    <citation type="submission" date="2019-09" db="EMBL/GenBank/DDBJ databases">
        <title>Goodfellowia gen. nov., a new genus of the Pseudonocardineae related to Actinoalloteichus, containing Goodfellowia coeruleoviolacea gen. nov., comb. nov. gen. nov., comb. nov.</title>
        <authorList>
            <person name="Labeda D."/>
        </authorList>
    </citation>
    <scope>NUCLEOTIDE SEQUENCE [LARGE SCALE GENOMIC DNA]</scope>
    <source>
        <strain evidence="1 2">AN110305</strain>
    </source>
</reference>